<evidence type="ECO:0000313" key="2">
    <source>
        <dbReference type="Proteomes" id="UP000504637"/>
    </source>
</evidence>
<organism evidence="3">
    <name type="scientific">Dissoconium aciculare CBS 342.82</name>
    <dbReference type="NCBI Taxonomy" id="1314786"/>
    <lineage>
        <taxon>Eukaryota</taxon>
        <taxon>Fungi</taxon>
        <taxon>Dikarya</taxon>
        <taxon>Ascomycota</taxon>
        <taxon>Pezizomycotina</taxon>
        <taxon>Dothideomycetes</taxon>
        <taxon>Dothideomycetidae</taxon>
        <taxon>Mycosphaerellales</taxon>
        <taxon>Dissoconiaceae</taxon>
        <taxon>Dissoconium</taxon>
    </lineage>
</organism>
<proteinExistence type="predicted"/>
<feature type="compositionally biased region" description="Gly residues" evidence="1">
    <location>
        <begin position="265"/>
        <end position="274"/>
    </location>
</feature>
<accession>A0A6J3MDZ0</accession>
<dbReference type="RefSeq" id="XP_033462860.1">
    <property type="nucleotide sequence ID" value="XM_033609116.1"/>
</dbReference>
<protein>
    <submittedName>
        <fullName evidence="3">Uncharacterized protein</fullName>
    </submittedName>
</protein>
<evidence type="ECO:0000256" key="1">
    <source>
        <dbReference type="SAM" id="MobiDB-lite"/>
    </source>
</evidence>
<feature type="region of interest" description="Disordered" evidence="1">
    <location>
        <begin position="94"/>
        <end position="228"/>
    </location>
</feature>
<dbReference type="OrthoDB" id="3646447at2759"/>
<evidence type="ECO:0000313" key="3">
    <source>
        <dbReference type="RefSeq" id="XP_033462860.1"/>
    </source>
</evidence>
<reference evidence="3" key="2">
    <citation type="submission" date="2020-04" db="EMBL/GenBank/DDBJ databases">
        <authorList>
            <consortium name="NCBI Genome Project"/>
        </authorList>
    </citation>
    <scope>NUCLEOTIDE SEQUENCE</scope>
    <source>
        <strain evidence="3">CBS 342.82</strain>
    </source>
</reference>
<name>A0A6J3MDZ0_9PEZI</name>
<dbReference type="AlphaFoldDB" id="A0A6J3MDZ0"/>
<dbReference type="Proteomes" id="UP000504637">
    <property type="component" value="Unplaced"/>
</dbReference>
<reference evidence="3" key="3">
    <citation type="submission" date="2025-08" db="UniProtKB">
        <authorList>
            <consortium name="RefSeq"/>
        </authorList>
    </citation>
    <scope>IDENTIFICATION</scope>
    <source>
        <strain evidence="3">CBS 342.82</strain>
    </source>
</reference>
<gene>
    <name evidence="3" type="ORF">K489DRAFT_99243</name>
</gene>
<keyword evidence="2" id="KW-1185">Reference proteome</keyword>
<feature type="compositionally biased region" description="Low complexity" evidence="1">
    <location>
        <begin position="8"/>
        <end position="25"/>
    </location>
</feature>
<sequence>MGLRTFMLSLLGSKSNKKNASADSNRTVPKAPTDESKRKKKSRMSEFPMRSEPEYTTKARPASSAALSSDRKPKRFSLGGRLSRRISNYTIGDIRNSGEAAPPCVPAIPTHFQQPSQGHPATAKLPASRRTHSNPKNLVLASHGSSPGASQRQQQQRHSRLWQSSNPEGPHQHGQQRSPVSSRDTTSERLLGNNASRSTLSVSRNNSSNTTTSDSLVTTTTHDSRSTSCYIPRSAAKGFLNSTSGASEEAQREWRRSAMLLASGSGGIIGGGSSSGSNGSSGNRSPDEDRVRLTDDHTREWEHLKARMPAFEARPVVLLDVDEVDRRLGRFGERFDAEEEEVEYREIQAARMQALAALEQRI</sequence>
<feature type="compositionally biased region" description="Low complexity" evidence="1">
    <location>
        <begin position="196"/>
        <end position="221"/>
    </location>
</feature>
<feature type="region of interest" description="Disordered" evidence="1">
    <location>
        <begin position="1"/>
        <end position="79"/>
    </location>
</feature>
<feature type="region of interest" description="Disordered" evidence="1">
    <location>
        <begin position="265"/>
        <end position="293"/>
    </location>
</feature>
<feature type="compositionally biased region" description="Polar residues" evidence="1">
    <location>
        <begin position="173"/>
        <end position="184"/>
    </location>
</feature>
<dbReference type="GeneID" id="54366917"/>
<feature type="compositionally biased region" description="Low complexity" evidence="1">
    <location>
        <begin position="145"/>
        <end position="154"/>
    </location>
</feature>
<reference evidence="3" key="1">
    <citation type="submission" date="2020-01" db="EMBL/GenBank/DDBJ databases">
        <authorList>
            <consortium name="DOE Joint Genome Institute"/>
            <person name="Haridas S."/>
            <person name="Albert R."/>
            <person name="Binder M."/>
            <person name="Bloem J."/>
            <person name="Labutti K."/>
            <person name="Salamov A."/>
            <person name="Andreopoulos B."/>
            <person name="Baker S.E."/>
            <person name="Barry K."/>
            <person name="Bills G."/>
            <person name="Bluhm B.H."/>
            <person name="Cannon C."/>
            <person name="Castanera R."/>
            <person name="Culley D.E."/>
            <person name="Daum C."/>
            <person name="Ezra D."/>
            <person name="Gonzalez J.B."/>
            <person name="Henrissat B."/>
            <person name="Kuo A."/>
            <person name="Liang C."/>
            <person name="Lipzen A."/>
            <person name="Lutzoni F."/>
            <person name="Magnuson J."/>
            <person name="Mondo S."/>
            <person name="Nolan M."/>
            <person name="Ohm R."/>
            <person name="Pangilinan J."/>
            <person name="Park H.-J."/>
            <person name="Ramirez L."/>
            <person name="Alfaro M."/>
            <person name="Sun H."/>
            <person name="Tritt A."/>
            <person name="Yoshinaga Y."/>
            <person name="Zwiers L.-H."/>
            <person name="Turgeon B.G."/>
            <person name="Goodwin S.B."/>
            <person name="Spatafora J.W."/>
            <person name="Crous P.W."/>
            <person name="Grigoriev I.V."/>
        </authorList>
    </citation>
    <scope>NUCLEOTIDE SEQUENCE</scope>
    <source>
        <strain evidence="3">CBS 342.82</strain>
    </source>
</reference>